<feature type="binding site" evidence="9 12">
    <location>
        <position position="398"/>
    </location>
    <ligand>
        <name>Mn(2+)</name>
        <dbReference type="ChEBI" id="CHEBI:29035"/>
        <label>1</label>
    </ligand>
</feature>
<comment type="caution">
    <text evidence="9">Lacks conserved residue(s) required for the propagation of feature annotation.</text>
</comment>
<feature type="binding site" evidence="9 12">
    <location>
        <position position="458"/>
    </location>
    <ligand>
        <name>Mn(2+)</name>
        <dbReference type="ChEBI" id="CHEBI:29035"/>
        <label>1</label>
    </ligand>
</feature>
<protein>
    <recommendedName>
        <fullName evidence="9 10">2,3-bisphosphoglycerate-independent phosphoglycerate mutase</fullName>
        <shortName evidence="9">BPG-independent PGAM</shortName>
        <shortName evidence="9">Phosphoglyceromutase</shortName>
        <shortName evidence="9">iPGM</shortName>
        <ecNumber evidence="9 10">5.4.2.12</ecNumber>
    </recommendedName>
</protein>
<feature type="binding site" evidence="9">
    <location>
        <position position="184"/>
    </location>
    <ligand>
        <name>substrate</name>
    </ligand>
</feature>
<organism evidence="15 16">
    <name type="scientific">Candidatus Terrybacteria bacterium RIFCSPLOWO2_01_FULL_40_23</name>
    <dbReference type="NCBI Taxonomy" id="1802366"/>
    <lineage>
        <taxon>Bacteria</taxon>
        <taxon>Candidatus Terryibacteriota</taxon>
    </lineage>
</organism>
<dbReference type="InterPro" id="IPR017850">
    <property type="entry name" value="Alkaline_phosphatase_core_sf"/>
</dbReference>
<feature type="binding site" evidence="9">
    <location>
        <position position="331"/>
    </location>
    <ligand>
        <name>substrate</name>
    </ligand>
</feature>
<feature type="binding site" evidence="9 12">
    <location>
        <position position="402"/>
    </location>
    <ligand>
        <name>Mn(2+)</name>
        <dbReference type="ChEBI" id="CHEBI:29035"/>
        <label>1</label>
    </ligand>
</feature>
<feature type="binding site" evidence="9 12">
    <location>
        <position position="440"/>
    </location>
    <ligand>
        <name>Mn(2+)</name>
        <dbReference type="ChEBI" id="CHEBI:29035"/>
        <label>2</label>
    </ligand>
</feature>
<evidence type="ECO:0000313" key="15">
    <source>
        <dbReference type="EMBL" id="OHA50676.1"/>
    </source>
</evidence>
<feature type="binding site" evidence="9 12">
    <location>
        <position position="61"/>
    </location>
    <ligand>
        <name>Mn(2+)</name>
        <dbReference type="ChEBI" id="CHEBI:29035"/>
        <label>2</label>
    </ligand>
</feature>
<evidence type="ECO:0000313" key="16">
    <source>
        <dbReference type="Proteomes" id="UP000176951"/>
    </source>
</evidence>
<dbReference type="GO" id="GO:0006007">
    <property type="term" value="P:glucose catabolic process"/>
    <property type="evidence" value="ECO:0007669"/>
    <property type="project" value="InterPro"/>
</dbReference>
<feature type="binding site" evidence="9 12">
    <location>
        <position position="439"/>
    </location>
    <ligand>
        <name>Mn(2+)</name>
        <dbReference type="ChEBI" id="CHEBI:29035"/>
        <label>2</label>
    </ligand>
</feature>
<feature type="domain" description="BPG-independent PGAM N-terminal" evidence="14">
    <location>
        <begin position="81"/>
        <end position="295"/>
    </location>
</feature>
<feature type="active site" description="Phosphoserine intermediate" evidence="9 11">
    <location>
        <position position="61"/>
    </location>
</feature>
<reference evidence="15 16" key="1">
    <citation type="journal article" date="2016" name="Nat. Commun.">
        <title>Thousands of microbial genomes shed light on interconnected biogeochemical processes in an aquifer system.</title>
        <authorList>
            <person name="Anantharaman K."/>
            <person name="Brown C.T."/>
            <person name="Hug L.A."/>
            <person name="Sharon I."/>
            <person name="Castelle C.J."/>
            <person name="Probst A.J."/>
            <person name="Thomas B.C."/>
            <person name="Singh A."/>
            <person name="Wilkins M.J."/>
            <person name="Karaoz U."/>
            <person name="Brodie E.L."/>
            <person name="Williams K.H."/>
            <person name="Hubbard S.S."/>
            <person name="Banfield J.F."/>
        </authorList>
    </citation>
    <scope>NUCLEOTIDE SEQUENCE [LARGE SCALE GENOMIC DNA]</scope>
</reference>
<dbReference type="EC" id="5.4.2.12" evidence="9 10"/>
<evidence type="ECO:0000256" key="10">
    <source>
        <dbReference type="NCBIfam" id="TIGR01307"/>
    </source>
</evidence>
<evidence type="ECO:0000256" key="7">
    <source>
        <dbReference type="ARBA" id="ARBA00023211"/>
    </source>
</evidence>
<gene>
    <name evidence="9" type="primary">gpmI</name>
    <name evidence="15" type="ORF">A3A97_02010</name>
</gene>
<dbReference type="InterPro" id="IPR005995">
    <property type="entry name" value="Pgm_bpd_ind"/>
</dbReference>
<dbReference type="Pfam" id="PF01676">
    <property type="entry name" value="Metalloenzyme"/>
    <property type="match status" value="1"/>
</dbReference>
<evidence type="ECO:0000259" key="14">
    <source>
        <dbReference type="Pfam" id="PF06415"/>
    </source>
</evidence>
<dbReference type="PANTHER" id="PTHR31637:SF0">
    <property type="entry name" value="2,3-BISPHOSPHOGLYCERATE-INDEPENDENT PHOSPHOGLYCERATE MUTASE"/>
    <property type="match status" value="1"/>
</dbReference>
<comment type="pathway">
    <text evidence="3 9">Carbohydrate degradation; glycolysis; pyruvate from D-glyceraldehyde 3-phosphate: step 3/5.</text>
</comment>
<dbReference type="GO" id="GO:0005829">
    <property type="term" value="C:cytosol"/>
    <property type="evidence" value="ECO:0007669"/>
    <property type="project" value="TreeGrafter"/>
</dbReference>
<dbReference type="NCBIfam" id="TIGR01307">
    <property type="entry name" value="pgm_bpd_ind"/>
    <property type="match status" value="1"/>
</dbReference>
<dbReference type="PIRSF" id="PIRSF001492">
    <property type="entry name" value="IPGAM"/>
    <property type="match status" value="1"/>
</dbReference>
<dbReference type="SUPFAM" id="SSF53649">
    <property type="entry name" value="Alkaline phosphatase-like"/>
    <property type="match status" value="1"/>
</dbReference>
<evidence type="ECO:0000256" key="9">
    <source>
        <dbReference type="HAMAP-Rule" id="MF_01038"/>
    </source>
</evidence>
<evidence type="ECO:0000256" key="11">
    <source>
        <dbReference type="PIRSR" id="PIRSR001492-1"/>
    </source>
</evidence>
<dbReference type="GO" id="GO:0006096">
    <property type="term" value="P:glycolytic process"/>
    <property type="evidence" value="ECO:0007669"/>
    <property type="project" value="UniProtKB-UniRule"/>
</dbReference>
<dbReference type="HAMAP" id="MF_01038">
    <property type="entry name" value="GpmI"/>
    <property type="match status" value="1"/>
</dbReference>
<dbReference type="Gene3D" id="3.40.1450.10">
    <property type="entry name" value="BPG-independent phosphoglycerate mutase, domain B"/>
    <property type="match status" value="1"/>
</dbReference>
<feature type="domain" description="Metalloenzyme" evidence="13">
    <location>
        <begin position="4"/>
        <end position="504"/>
    </location>
</feature>
<evidence type="ECO:0000256" key="8">
    <source>
        <dbReference type="ARBA" id="ARBA00023235"/>
    </source>
</evidence>
<name>A0A1G2PQP2_9BACT</name>
<dbReference type="Pfam" id="PF06415">
    <property type="entry name" value="iPGM_N"/>
    <property type="match status" value="1"/>
</dbReference>
<evidence type="ECO:0000256" key="2">
    <source>
        <dbReference type="ARBA" id="ARBA00002315"/>
    </source>
</evidence>
<keyword evidence="5 9" id="KW-0479">Metal-binding</keyword>
<accession>A0A1G2PQP2</accession>
<dbReference type="Gene3D" id="3.40.720.10">
    <property type="entry name" value="Alkaline Phosphatase, subunit A"/>
    <property type="match status" value="1"/>
</dbReference>
<proteinExistence type="inferred from homology"/>
<dbReference type="GO" id="GO:0004619">
    <property type="term" value="F:phosphoglycerate mutase activity"/>
    <property type="evidence" value="ECO:0007669"/>
    <property type="project" value="UniProtKB-UniRule"/>
</dbReference>
<evidence type="ECO:0000256" key="12">
    <source>
        <dbReference type="PIRSR" id="PIRSR001492-3"/>
    </source>
</evidence>
<feature type="binding site" evidence="9">
    <location>
        <position position="190"/>
    </location>
    <ligand>
        <name>substrate</name>
    </ligand>
</feature>
<comment type="subunit">
    <text evidence="9">Monomer.</text>
</comment>
<dbReference type="GO" id="GO:0030145">
    <property type="term" value="F:manganese ion binding"/>
    <property type="evidence" value="ECO:0007669"/>
    <property type="project" value="UniProtKB-UniRule"/>
</dbReference>
<evidence type="ECO:0000256" key="4">
    <source>
        <dbReference type="ARBA" id="ARBA00008819"/>
    </source>
</evidence>
<dbReference type="PANTHER" id="PTHR31637">
    <property type="entry name" value="2,3-BISPHOSPHOGLYCERATE-INDEPENDENT PHOSPHOGLYCERATE MUTASE"/>
    <property type="match status" value="1"/>
</dbReference>
<comment type="function">
    <text evidence="2 9">Catalyzes the interconversion of 2-phosphoglycerate and 3-phosphoglycerate.</text>
</comment>
<feature type="binding site" evidence="9">
    <location>
        <position position="122"/>
    </location>
    <ligand>
        <name>substrate</name>
    </ligand>
</feature>
<comment type="similarity">
    <text evidence="4 9">Belongs to the BPG-independent phosphoglycerate mutase family.</text>
</comment>
<dbReference type="CDD" id="cd16010">
    <property type="entry name" value="iPGM"/>
    <property type="match status" value="1"/>
</dbReference>
<evidence type="ECO:0000256" key="1">
    <source>
        <dbReference type="ARBA" id="ARBA00000370"/>
    </source>
</evidence>
<dbReference type="InterPro" id="IPR011258">
    <property type="entry name" value="BPG-indep_PGM_N"/>
</dbReference>
<evidence type="ECO:0000259" key="13">
    <source>
        <dbReference type="Pfam" id="PF01676"/>
    </source>
</evidence>
<dbReference type="Proteomes" id="UP000176951">
    <property type="component" value="Unassembled WGS sequence"/>
</dbReference>
<sequence length="518" mass="57075">MTTPVALIILDGFGIAKPHLGNAISRAHLPTFDYLNKNAFVASLQASGTAVGLPWGEAGNSEVGHLTIGAGQIIYQYLPRINMAIRDESFYSNWALEGVTKYVKTQNATLHLMGLVSTGTVHAYIDHLYALVELAKRHGIEKVAVHVFTDGKDALSNEALKFLPKVQERMDKIGVGRISTIIGRHYSMDRDQNWDRIEKAYRLMTIGEGTHTIDLKNYIEGEYKQGLTDDKIGPAVIIPGDGKLQLISDKDAVVFFNFREDSVRQLTRAFVDEKFDHFSRTRLNLRFVTMTEYEKDLNARAAFGPPEVSSTLGKAVADAGLKQLRVAETEKYAHITYFLDGAKDVLLPGEKKLLIPSQNIGGTDEHPEMRAPEITEAIVQELEKGEFSLIAANFANADMVGHTGNIDAAIKTVEFLDAALNKILRAITKHNYALIITADHGNVEQKMDPISGRALSKHSLNPVPFYAIGAGIRGGNWEGLLYELEPNGFLADVAPTLLKIMGVEAPKEMTGRNLLDDH</sequence>
<evidence type="ECO:0000256" key="3">
    <source>
        <dbReference type="ARBA" id="ARBA00004798"/>
    </source>
</evidence>
<evidence type="ECO:0000256" key="5">
    <source>
        <dbReference type="ARBA" id="ARBA00022723"/>
    </source>
</evidence>
<dbReference type="EMBL" id="MHSW01000031">
    <property type="protein sequence ID" value="OHA50676.1"/>
    <property type="molecule type" value="Genomic_DNA"/>
</dbReference>
<dbReference type="FunFam" id="3.40.1450.10:FF:000002">
    <property type="entry name" value="2,3-bisphosphoglycerate-independent phosphoglycerate mutase"/>
    <property type="match status" value="1"/>
</dbReference>
<feature type="binding site" evidence="9 12">
    <location>
        <position position="11"/>
    </location>
    <ligand>
        <name>Mn(2+)</name>
        <dbReference type="ChEBI" id="CHEBI:29035"/>
        <label>2</label>
    </ligand>
</feature>
<keyword evidence="8 9" id="KW-0413">Isomerase</keyword>
<keyword evidence="6 9" id="KW-0324">Glycolysis</keyword>
<comment type="caution">
    <text evidence="15">The sequence shown here is derived from an EMBL/GenBank/DDBJ whole genome shotgun (WGS) entry which is preliminary data.</text>
</comment>
<dbReference type="InterPro" id="IPR006124">
    <property type="entry name" value="Metalloenzyme"/>
</dbReference>
<keyword evidence="7 9" id="KW-0464">Manganese</keyword>
<comment type="cofactor">
    <cofactor evidence="9">
        <name>Mn(2+)</name>
        <dbReference type="ChEBI" id="CHEBI:29035"/>
    </cofactor>
    <text evidence="9">Binds 2 manganese ions per subunit.</text>
</comment>
<evidence type="ECO:0000256" key="6">
    <source>
        <dbReference type="ARBA" id="ARBA00023152"/>
    </source>
</evidence>
<dbReference type="AlphaFoldDB" id="A0A1G2PQP2"/>
<dbReference type="InterPro" id="IPR036646">
    <property type="entry name" value="PGAM_B_sf"/>
</dbReference>
<comment type="catalytic activity">
    <reaction evidence="1 9">
        <text>(2R)-2-phosphoglycerate = (2R)-3-phosphoglycerate</text>
        <dbReference type="Rhea" id="RHEA:15901"/>
        <dbReference type="ChEBI" id="CHEBI:58272"/>
        <dbReference type="ChEBI" id="CHEBI:58289"/>
        <dbReference type="EC" id="5.4.2.12"/>
    </reaction>
</comment>
<dbReference type="UniPathway" id="UPA00109">
    <property type="reaction ID" value="UER00186"/>
</dbReference>
<dbReference type="SUPFAM" id="SSF64158">
    <property type="entry name" value="2,3-Bisphosphoglycerate-independent phosphoglycerate mutase, substrate-binding domain"/>
    <property type="match status" value="1"/>
</dbReference>